<reference evidence="5" key="1">
    <citation type="journal article" date="2014" name="Insect Biochem. Mol. Biol.">
        <title>Bacterial origin of a diverse family of UDP-glycosyltransferase genes in the Tetranychus urticae genome.</title>
        <authorList>
            <person name="Ahn S.J."/>
            <person name="Dermauw W."/>
            <person name="Wybouw N."/>
            <person name="Heckel D.G."/>
            <person name="Van Leeuwen T."/>
        </authorList>
    </citation>
    <scope>NUCLEOTIDE SEQUENCE</scope>
</reference>
<name>A0A023R9J9_DAPPU</name>
<organism evidence="5">
    <name type="scientific">Daphnia pulex</name>
    <name type="common">Water flea</name>
    <dbReference type="NCBI Taxonomy" id="6669"/>
    <lineage>
        <taxon>Eukaryota</taxon>
        <taxon>Metazoa</taxon>
        <taxon>Ecdysozoa</taxon>
        <taxon>Arthropoda</taxon>
        <taxon>Crustacea</taxon>
        <taxon>Branchiopoda</taxon>
        <taxon>Diplostraca</taxon>
        <taxon>Cladocera</taxon>
        <taxon>Anomopoda</taxon>
        <taxon>Daphniidae</taxon>
        <taxon>Daphnia</taxon>
    </lineage>
</organism>
<dbReference type="AlphaFoldDB" id="A0A023R9J9"/>
<evidence type="ECO:0000256" key="4">
    <source>
        <dbReference type="SAM" id="Phobius"/>
    </source>
</evidence>
<dbReference type="GO" id="GO:0008194">
    <property type="term" value="F:UDP-glycosyltransferase activity"/>
    <property type="evidence" value="ECO:0007669"/>
    <property type="project" value="InterPro"/>
</dbReference>
<dbReference type="InterPro" id="IPR050271">
    <property type="entry name" value="UDP-glycosyltransferase"/>
</dbReference>
<accession>A0A023R9J9</accession>
<keyword evidence="4" id="KW-0472">Membrane</keyword>
<evidence type="ECO:0000256" key="3">
    <source>
        <dbReference type="ARBA" id="ARBA00022679"/>
    </source>
</evidence>
<keyword evidence="4" id="KW-1133">Transmembrane helix</keyword>
<reference evidence="5" key="2">
    <citation type="submission" date="2014-03" db="EMBL/GenBank/DDBJ databases">
        <authorList>
            <person name="Ahn S.-J."/>
            <person name="Dermauw W."/>
            <person name="Wybouw N."/>
            <person name="Heckel D.G."/>
            <person name="Van Leeuwen T."/>
        </authorList>
    </citation>
    <scope>NUCLEOTIDE SEQUENCE</scope>
</reference>
<dbReference type="PANTHER" id="PTHR48043:SF159">
    <property type="entry name" value="EG:EG0003.4 PROTEIN-RELATED"/>
    <property type="match status" value="1"/>
</dbReference>
<dbReference type="OrthoDB" id="5835829at2759"/>
<evidence type="ECO:0000256" key="2">
    <source>
        <dbReference type="ARBA" id="ARBA00022676"/>
    </source>
</evidence>
<keyword evidence="2" id="KW-0328">Glycosyltransferase</keyword>
<dbReference type="FunFam" id="3.40.50.2000:FF:000021">
    <property type="entry name" value="UDP-glucuronosyltransferase"/>
    <property type="match status" value="1"/>
</dbReference>
<evidence type="ECO:0000256" key="1">
    <source>
        <dbReference type="ARBA" id="ARBA00009995"/>
    </source>
</evidence>
<protein>
    <submittedName>
        <fullName evidence="5">UDP-glycosyltransferase 208E1</fullName>
    </submittedName>
</protein>
<keyword evidence="3 5" id="KW-0808">Transferase</keyword>
<keyword evidence="4" id="KW-0812">Transmembrane</keyword>
<dbReference type="SUPFAM" id="SSF53756">
    <property type="entry name" value="UDP-Glycosyltransferase/glycogen phosphorylase"/>
    <property type="match status" value="1"/>
</dbReference>
<evidence type="ECO:0000313" key="5">
    <source>
        <dbReference type="EMBL" id="AHX56926.1"/>
    </source>
</evidence>
<dbReference type="CDD" id="cd03784">
    <property type="entry name" value="GT1_Gtf-like"/>
    <property type="match status" value="1"/>
</dbReference>
<comment type="similarity">
    <text evidence="1">Belongs to the UDP-glycosyltransferase family.</text>
</comment>
<dbReference type="PANTHER" id="PTHR48043">
    <property type="entry name" value="EG:EG0003.4 PROTEIN-RELATED"/>
    <property type="match status" value="1"/>
</dbReference>
<feature type="transmembrane region" description="Helical" evidence="4">
    <location>
        <begin position="500"/>
        <end position="520"/>
    </location>
</feature>
<sequence>MAGITYATTTLLTASICYCLVTAATAYNILVLSPITTPSHTNVLKPLVMALADQRNHSVTYWNGLKPPSAFNSTSGNLRVLHSSPGDLVDINSDHGIRFRHRNSPFRLFFDIPQRMATYCTAVFNDPIFHRLMMLNGTADGQQQEERYDLLVIEGVFNDCALLLAKALDLPFVYFNCMSPTPWLLDAVGSPLALDHFPHPGFSYTDQMSLWQRAVNALSGVMIVYFHRWVVMPTVDRVAANILGPGRNLTPVWDIEDRYLSLLMTNSHFSINYQFPMLPAVVQIGGLYCAPPKPLPQELESFVEASGDDGFILVSFGSIVKGSQVPDGIRFLFLSTFARLSQRVIFKWEDQPGENVSIPSNVKLLPWMPQQDLLGHPKIRLFINHGGLNSKQEAVYHGVPFIALPLFADQPINAQKAQDDGYAIRLDWDTLTEEILYDAIQRILTDPRYALRMKEVSALSRDEMTSALDRAVYWIEYVIRHGGAPHLRSASRQLSLHQRGFIDVMLVVVSIAFLVAYVAICMCRRAFLLLALAARKQQHDTPTRRMMGSAKKVD</sequence>
<dbReference type="EMBL" id="KJ584799">
    <property type="protein sequence ID" value="AHX56926.1"/>
    <property type="molecule type" value="mRNA"/>
</dbReference>
<dbReference type="Pfam" id="PF00201">
    <property type="entry name" value="UDPGT"/>
    <property type="match status" value="1"/>
</dbReference>
<dbReference type="Gene3D" id="3.40.50.2000">
    <property type="entry name" value="Glycogen Phosphorylase B"/>
    <property type="match status" value="2"/>
</dbReference>
<dbReference type="InterPro" id="IPR002213">
    <property type="entry name" value="UDP_glucos_trans"/>
</dbReference>
<proteinExistence type="evidence at transcript level"/>
<gene>
    <name evidence="5" type="primary">UGT208E1</name>
</gene>